<accession>A0ABS9WFQ3</accession>
<keyword evidence="2" id="KW-1185">Reference proteome</keyword>
<proteinExistence type="predicted"/>
<dbReference type="EMBL" id="JAJMLW010000001">
    <property type="protein sequence ID" value="MCI2241051.1"/>
    <property type="molecule type" value="Genomic_DNA"/>
</dbReference>
<evidence type="ECO:0008006" key="3">
    <source>
        <dbReference type="Google" id="ProtNLM"/>
    </source>
</evidence>
<organism evidence="1 2">
    <name type="scientific">Adlercreutzia faecimuris</name>
    <dbReference type="NCBI Taxonomy" id="2897341"/>
    <lineage>
        <taxon>Bacteria</taxon>
        <taxon>Bacillati</taxon>
        <taxon>Actinomycetota</taxon>
        <taxon>Coriobacteriia</taxon>
        <taxon>Eggerthellales</taxon>
        <taxon>Eggerthellaceae</taxon>
        <taxon>Adlercreutzia</taxon>
    </lineage>
</organism>
<evidence type="ECO:0000313" key="1">
    <source>
        <dbReference type="EMBL" id="MCI2241051.1"/>
    </source>
</evidence>
<name>A0ABS9WFQ3_9ACTN</name>
<dbReference type="Proteomes" id="UP001430755">
    <property type="component" value="Unassembled WGS sequence"/>
</dbReference>
<reference evidence="1" key="1">
    <citation type="submission" date="2021-11" db="EMBL/GenBank/DDBJ databases">
        <title>A Novel Adlercreutzia Species, isolated from a Allomyrina dichotoma larva feces.</title>
        <authorList>
            <person name="Suh M.K."/>
        </authorList>
    </citation>
    <scope>NUCLEOTIDE SEQUENCE</scope>
    <source>
        <strain evidence="1">JBNU-10</strain>
    </source>
</reference>
<sequence>MGKWIDRKKAVEDAMVRDVDAIVAQFERERDEALNLVQPVRAQRMPEIVERYRSRISARHEEAVEAEARLFADLLAEVEKVVTEPPSSDQLAYLQTLSLKSSLTPGDIQAAEKVMAGNAVALSALRDLAGKHGIADAPLNAGAPMPPLQDIADGLEEYRKATALNIRRYGVIDLHSGNVSGNYFTVLDMERVWDVFRDAEAAVERFGAE</sequence>
<gene>
    <name evidence="1" type="ORF">LPT13_01625</name>
</gene>
<comment type="caution">
    <text evidence="1">The sequence shown here is derived from an EMBL/GenBank/DDBJ whole genome shotgun (WGS) entry which is preliminary data.</text>
</comment>
<dbReference type="RefSeq" id="WP_242162831.1">
    <property type="nucleotide sequence ID" value="NZ_JAJMLW010000001.1"/>
</dbReference>
<protein>
    <recommendedName>
        <fullName evidence="3">DUF1351 domain-containing protein</fullName>
    </recommendedName>
</protein>
<evidence type="ECO:0000313" key="2">
    <source>
        <dbReference type="Proteomes" id="UP001430755"/>
    </source>
</evidence>